<proteinExistence type="predicted"/>
<accession>A0AAD4EC03</accession>
<evidence type="ECO:0000313" key="1">
    <source>
        <dbReference type="EMBL" id="KAG1903475.1"/>
    </source>
</evidence>
<sequence length="198" mass="22102">MFAFFPADVQRVLLALSSLSAQALSFGKARRLGLGTRHVSNFCYLGSRLVWSDCVDVQVMVHQYKMQLSSLLNIESQHKMKQINLMTRYLLKDGVSQAREKCRLRQVTTNIQKMNHAYTTLAHMAIDLSGWAIYDSTNSSMCIQVNLFIAEGEMSITIPAMLCNIGEFGGVKCPGLNPVSEGMNSNTRRQVSSRNLMG</sequence>
<dbReference type="Proteomes" id="UP001195769">
    <property type="component" value="Unassembled WGS sequence"/>
</dbReference>
<dbReference type="RefSeq" id="XP_041229050.1">
    <property type="nucleotide sequence ID" value="XM_041361095.1"/>
</dbReference>
<dbReference type="EMBL" id="JABBWK010000013">
    <property type="protein sequence ID" value="KAG1903475.1"/>
    <property type="molecule type" value="Genomic_DNA"/>
</dbReference>
<organism evidence="1 2">
    <name type="scientific">Suillus fuscotomentosus</name>
    <dbReference type="NCBI Taxonomy" id="1912939"/>
    <lineage>
        <taxon>Eukaryota</taxon>
        <taxon>Fungi</taxon>
        <taxon>Dikarya</taxon>
        <taxon>Basidiomycota</taxon>
        <taxon>Agaricomycotina</taxon>
        <taxon>Agaricomycetes</taxon>
        <taxon>Agaricomycetidae</taxon>
        <taxon>Boletales</taxon>
        <taxon>Suillineae</taxon>
        <taxon>Suillaceae</taxon>
        <taxon>Suillus</taxon>
    </lineage>
</organism>
<comment type="caution">
    <text evidence="1">The sequence shown here is derived from an EMBL/GenBank/DDBJ whole genome shotgun (WGS) entry which is preliminary data.</text>
</comment>
<gene>
    <name evidence="1" type="ORF">F5891DRAFT_1019665</name>
</gene>
<evidence type="ECO:0000313" key="2">
    <source>
        <dbReference type="Proteomes" id="UP001195769"/>
    </source>
</evidence>
<dbReference type="AlphaFoldDB" id="A0AAD4EC03"/>
<dbReference type="GeneID" id="64655393"/>
<reference evidence="1" key="1">
    <citation type="journal article" date="2020" name="New Phytol.">
        <title>Comparative genomics reveals dynamic genome evolution in host specialist ectomycorrhizal fungi.</title>
        <authorList>
            <person name="Lofgren L.A."/>
            <person name="Nguyen N.H."/>
            <person name="Vilgalys R."/>
            <person name="Ruytinx J."/>
            <person name="Liao H.L."/>
            <person name="Branco S."/>
            <person name="Kuo A."/>
            <person name="LaButti K."/>
            <person name="Lipzen A."/>
            <person name="Andreopoulos W."/>
            <person name="Pangilinan J."/>
            <person name="Riley R."/>
            <person name="Hundley H."/>
            <person name="Na H."/>
            <person name="Barry K."/>
            <person name="Grigoriev I.V."/>
            <person name="Stajich J.E."/>
            <person name="Kennedy P.G."/>
        </authorList>
    </citation>
    <scope>NUCLEOTIDE SEQUENCE</scope>
    <source>
        <strain evidence="1">FC203</strain>
    </source>
</reference>
<protein>
    <submittedName>
        <fullName evidence="1">Uncharacterized protein</fullName>
    </submittedName>
</protein>
<keyword evidence="2" id="KW-1185">Reference proteome</keyword>
<name>A0AAD4EC03_9AGAM</name>